<gene>
    <name evidence="1" type="ORF">HPB51_029298</name>
</gene>
<protein>
    <submittedName>
        <fullName evidence="1">Uncharacterized protein</fullName>
    </submittedName>
</protein>
<reference evidence="1" key="1">
    <citation type="journal article" date="2020" name="Cell">
        <title>Large-Scale Comparative Analyses of Tick Genomes Elucidate Their Genetic Diversity and Vector Capacities.</title>
        <authorList>
            <consortium name="Tick Genome and Microbiome Consortium (TIGMIC)"/>
            <person name="Jia N."/>
            <person name="Wang J."/>
            <person name="Shi W."/>
            <person name="Du L."/>
            <person name="Sun Y."/>
            <person name="Zhan W."/>
            <person name="Jiang J.F."/>
            <person name="Wang Q."/>
            <person name="Zhang B."/>
            <person name="Ji P."/>
            <person name="Bell-Sakyi L."/>
            <person name="Cui X.M."/>
            <person name="Yuan T.T."/>
            <person name="Jiang B.G."/>
            <person name="Yang W.F."/>
            <person name="Lam T.T."/>
            <person name="Chang Q.C."/>
            <person name="Ding S.J."/>
            <person name="Wang X.J."/>
            <person name="Zhu J.G."/>
            <person name="Ruan X.D."/>
            <person name="Zhao L."/>
            <person name="Wei J.T."/>
            <person name="Ye R.Z."/>
            <person name="Que T.C."/>
            <person name="Du C.H."/>
            <person name="Zhou Y.H."/>
            <person name="Cheng J.X."/>
            <person name="Dai P.F."/>
            <person name="Guo W.B."/>
            <person name="Han X.H."/>
            <person name="Huang E.J."/>
            <person name="Li L.F."/>
            <person name="Wei W."/>
            <person name="Gao Y.C."/>
            <person name="Liu J.Z."/>
            <person name="Shao H.Z."/>
            <person name="Wang X."/>
            <person name="Wang C.C."/>
            <person name="Yang T.C."/>
            <person name="Huo Q.B."/>
            <person name="Li W."/>
            <person name="Chen H.Y."/>
            <person name="Chen S.E."/>
            <person name="Zhou L.G."/>
            <person name="Ni X.B."/>
            <person name="Tian J.H."/>
            <person name="Sheng Y."/>
            <person name="Liu T."/>
            <person name="Pan Y.S."/>
            <person name="Xia L.Y."/>
            <person name="Li J."/>
            <person name="Zhao F."/>
            <person name="Cao W.C."/>
        </authorList>
    </citation>
    <scope>NUCLEOTIDE SEQUENCE</scope>
    <source>
        <strain evidence="1">Rmic-2018</strain>
    </source>
</reference>
<accession>A0A9J6CUJ5</accession>
<comment type="caution">
    <text evidence="1">The sequence shown here is derived from an EMBL/GenBank/DDBJ whole genome shotgun (WGS) entry which is preliminary data.</text>
</comment>
<reference evidence="1" key="2">
    <citation type="submission" date="2021-09" db="EMBL/GenBank/DDBJ databases">
        <authorList>
            <person name="Jia N."/>
            <person name="Wang J."/>
            <person name="Shi W."/>
            <person name="Du L."/>
            <person name="Sun Y."/>
            <person name="Zhan W."/>
            <person name="Jiang J."/>
            <person name="Wang Q."/>
            <person name="Zhang B."/>
            <person name="Ji P."/>
            <person name="Sakyi L.B."/>
            <person name="Cui X."/>
            <person name="Yuan T."/>
            <person name="Jiang B."/>
            <person name="Yang W."/>
            <person name="Lam T.T.-Y."/>
            <person name="Chang Q."/>
            <person name="Ding S."/>
            <person name="Wang X."/>
            <person name="Zhu J."/>
            <person name="Ruan X."/>
            <person name="Zhao L."/>
            <person name="Wei J."/>
            <person name="Que T."/>
            <person name="Du C."/>
            <person name="Cheng J."/>
            <person name="Dai P."/>
            <person name="Han X."/>
            <person name="Huang E."/>
            <person name="Gao Y."/>
            <person name="Liu J."/>
            <person name="Shao H."/>
            <person name="Ye R."/>
            <person name="Li L."/>
            <person name="Wei W."/>
            <person name="Wang X."/>
            <person name="Wang C."/>
            <person name="Huo Q."/>
            <person name="Li W."/>
            <person name="Guo W."/>
            <person name="Chen H."/>
            <person name="Chen S."/>
            <person name="Zhou L."/>
            <person name="Zhou L."/>
            <person name="Ni X."/>
            <person name="Tian J."/>
            <person name="Zhou Y."/>
            <person name="Sheng Y."/>
            <person name="Liu T."/>
            <person name="Pan Y."/>
            <person name="Xia L."/>
            <person name="Li J."/>
            <person name="Zhao F."/>
            <person name="Cao W."/>
        </authorList>
    </citation>
    <scope>NUCLEOTIDE SEQUENCE</scope>
    <source>
        <strain evidence="1">Rmic-2018</strain>
        <tissue evidence="1">Larvae</tissue>
    </source>
</reference>
<dbReference type="AlphaFoldDB" id="A0A9J6CUJ5"/>
<organism evidence="1 2">
    <name type="scientific">Rhipicephalus microplus</name>
    <name type="common">Cattle tick</name>
    <name type="synonym">Boophilus microplus</name>
    <dbReference type="NCBI Taxonomy" id="6941"/>
    <lineage>
        <taxon>Eukaryota</taxon>
        <taxon>Metazoa</taxon>
        <taxon>Ecdysozoa</taxon>
        <taxon>Arthropoda</taxon>
        <taxon>Chelicerata</taxon>
        <taxon>Arachnida</taxon>
        <taxon>Acari</taxon>
        <taxon>Parasitiformes</taxon>
        <taxon>Ixodida</taxon>
        <taxon>Ixodoidea</taxon>
        <taxon>Ixodidae</taxon>
        <taxon>Rhipicephalinae</taxon>
        <taxon>Rhipicephalus</taxon>
        <taxon>Boophilus</taxon>
    </lineage>
</organism>
<proteinExistence type="predicted"/>
<sequence length="351" mass="40018">MPSYSYICTVSKPVRKNQGYLPYDGMCDFLFYDSLYKNSRSNLLEGINEMESDPQVIVLHARRYKRTKSGLSFSPENGLFEDYKEHRFMKNIDAIWSQSVSNFGFLDLYREFTQPAIFAGALAVLNELHKYLEPKFSAKRHSYYVIGMTPDSTANEQIINSMKTVFTPSMFIAISHLSYPVRNFTDCFIFPVVMETLPPNLVRGKDYTYGHTINETLALLGEVDKAGFSIPLGISFSLKGVYYTPKFADPASPALDEFQLFKPCQDHPEPYYEDPKVFCPQDDWSPKLPSLAYNMREKKTITYLTETTITQMACNGKKFHLNLKFALAAYDVDFDHALPCPRLGFQSSGAG</sequence>
<evidence type="ECO:0000313" key="1">
    <source>
        <dbReference type="EMBL" id="KAH7932418.1"/>
    </source>
</evidence>
<name>A0A9J6CUJ5_RHIMP</name>
<keyword evidence="2" id="KW-1185">Reference proteome</keyword>
<dbReference type="Proteomes" id="UP000821866">
    <property type="component" value="Unassembled WGS sequence"/>
</dbReference>
<dbReference type="EMBL" id="JABSTU010006697">
    <property type="protein sequence ID" value="KAH7932418.1"/>
    <property type="molecule type" value="Genomic_DNA"/>
</dbReference>
<evidence type="ECO:0000313" key="2">
    <source>
        <dbReference type="Proteomes" id="UP000821866"/>
    </source>
</evidence>
<dbReference type="VEuPathDB" id="VectorBase:LOC119187311"/>